<reference evidence="1" key="2">
    <citation type="submission" date="2020-11" db="EMBL/GenBank/DDBJ databases">
        <authorList>
            <person name="McCartney M.A."/>
            <person name="Auch B."/>
            <person name="Kono T."/>
            <person name="Mallez S."/>
            <person name="Becker A."/>
            <person name="Gohl D.M."/>
            <person name="Silverstein K.A.T."/>
            <person name="Koren S."/>
            <person name="Bechman K.B."/>
            <person name="Herman A."/>
            <person name="Abrahante J.E."/>
            <person name="Garbe J."/>
        </authorList>
    </citation>
    <scope>NUCLEOTIDE SEQUENCE</scope>
    <source>
        <strain evidence="1">Duluth1</strain>
        <tissue evidence="1">Whole animal</tissue>
    </source>
</reference>
<gene>
    <name evidence="1" type="ORF">DPMN_171163</name>
</gene>
<proteinExistence type="predicted"/>
<name>A0A9D4IEX3_DREPO</name>
<evidence type="ECO:0000313" key="2">
    <source>
        <dbReference type="Proteomes" id="UP000828390"/>
    </source>
</evidence>
<evidence type="ECO:0000313" key="1">
    <source>
        <dbReference type="EMBL" id="KAH3769882.1"/>
    </source>
</evidence>
<protein>
    <submittedName>
        <fullName evidence="1">Uncharacterized protein</fullName>
    </submittedName>
</protein>
<dbReference type="AlphaFoldDB" id="A0A9D4IEX3"/>
<comment type="caution">
    <text evidence="1">The sequence shown here is derived from an EMBL/GenBank/DDBJ whole genome shotgun (WGS) entry which is preliminary data.</text>
</comment>
<dbReference type="Proteomes" id="UP000828390">
    <property type="component" value="Unassembled WGS sequence"/>
</dbReference>
<dbReference type="EMBL" id="JAIWYP010000009">
    <property type="protein sequence ID" value="KAH3769882.1"/>
    <property type="molecule type" value="Genomic_DNA"/>
</dbReference>
<organism evidence="1 2">
    <name type="scientific">Dreissena polymorpha</name>
    <name type="common">Zebra mussel</name>
    <name type="synonym">Mytilus polymorpha</name>
    <dbReference type="NCBI Taxonomy" id="45954"/>
    <lineage>
        <taxon>Eukaryota</taxon>
        <taxon>Metazoa</taxon>
        <taxon>Spiralia</taxon>
        <taxon>Lophotrochozoa</taxon>
        <taxon>Mollusca</taxon>
        <taxon>Bivalvia</taxon>
        <taxon>Autobranchia</taxon>
        <taxon>Heteroconchia</taxon>
        <taxon>Euheterodonta</taxon>
        <taxon>Imparidentia</taxon>
        <taxon>Neoheterodontei</taxon>
        <taxon>Myida</taxon>
        <taxon>Dreissenoidea</taxon>
        <taxon>Dreissenidae</taxon>
        <taxon>Dreissena</taxon>
    </lineage>
</organism>
<dbReference type="OrthoDB" id="6156751at2759"/>
<keyword evidence="2" id="KW-1185">Reference proteome</keyword>
<accession>A0A9D4IEX3</accession>
<sequence>MLGITCFVIHNNFLSSNKVANILDNGENGGNISRDTKQSLVSATEIRTFYITRLSEIQVSLQHCFKIEMTALRQMKDFMLLILTTYHLCQVHCRLTHDTIAIKRFLHVCPSALPCKLPPCDNPVFGPGNCCGSCPEPDTTPVETPSAATHGKPDVIINHLPSQNNVGRHKRYAFTPPTTTPSTTTHCPYPCTFRGQHYCQPLLCRITCVDDVRPPGGCCYECPNGPNCMYEDTVIPEGQNATMDSGEVVFCSSGDLYGGSVMVYPVPAVVG</sequence>
<reference evidence="1" key="1">
    <citation type="journal article" date="2019" name="bioRxiv">
        <title>The Genome of the Zebra Mussel, Dreissena polymorpha: A Resource for Invasive Species Research.</title>
        <authorList>
            <person name="McCartney M.A."/>
            <person name="Auch B."/>
            <person name="Kono T."/>
            <person name="Mallez S."/>
            <person name="Zhang Y."/>
            <person name="Obille A."/>
            <person name="Becker A."/>
            <person name="Abrahante J.E."/>
            <person name="Garbe J."/>
            <person name="Badalamenti J.P."/>
            <person name="Herman A."/>
            <person name="Mangelson H."/>
            <person name="Liachko I."/>
            <person name="Sullivan S."/>
            <person name="Sone E.D."/>
            <person name="Koren S."/>
            <person name="Silverstein K.A.T."/>
            <person name="Beckman K.B."/>
            <person name="Gohl D.M."/>
        </authorList>
    </citation>
    <scope>NUCLEOTIDE SEQUENCE</scope>
    <source>
        <strain evidence="1">Duluth1</strain>
        <tissue evidence="1">Whole animal</tissue>
    </source>
</reference>